<reference evidence="2 3" key="1">
    <citation type="submission" date="2019-02" db="EMBL/GenBank/DDBJ databases">
        <title>Sequencing the genomes of 1000 actinobacteria strains.</title>
        <authorList>
            <person name="Klenk H.-P."/>
        </authorList>
    </citation>
    <scope>NUCLEOTIDE SEQUENCE [LARGE SCALE GENOMIC DNA]</scope>
    <source>
        <strain evidence="2 3">DSM 45162</strain>
    </source>
</reference>
<dbReference type="Proteomes" id="UP000292564">
    <property type="component" value="Unassembled WGS sequence"/>
</dbReference>
<name>A0A4Q7ZDT6_9ACTN</name>
<evidence type="ECO:0000313" key="2">
    <source>
        <dbReference type="EMBL" id="RZU48852.1"/>
    </source>
</evidence>
<feature type="signal peptide" evidence="1">
    <location>
        <begin position="1"/>
        <end position="26"/>
    </location>
</feature>
<sequence>MHRVRPVIAMLVAVLLSASGSQTPIAGEEPVTVQLVEPDRKPALPAGWRWESYGGVEVGIPGEWGWGDSGLRLDAWCVGSAGNRPPVVARPGGATPAIACGGDGTRIADTGWVVGLGHALQVSDGVERVGDRTTVRLAGVEVVVQAPWGLREQIAATVHRVDVDDFGCPTTNPISMQPALRPARPVDLATLRNVSSVSACKYELRQGYDTAQQRPWLVSSLHLDGAAAERAIRQIAQAPVGGGPDQPDLALPEAAYGDDAIVLRVRSRVGLTEVMLRYSGCDHNGFDDGINVRRLTAASVAPFIAGPNTVLMFAGPDEKIAMLSSPHPSD</sequence>
<gene>
    <name evidence="2" type="ORF">EV385_0581</name>
</gene>
<keyword evidence="3" id="KW-1185">Reference proteome</keyword>
<feature type="chain" id="PRO_5020659633" evidence="1">
    <location>
        <begin position="27"/>
        <end position="330"/>
    </location>
</feature>
<accession>A0A4Q7ZDT6</accession>
<keyword evidence="1" id="KW-0732">Signal</keyword>
<proteinExistence type="predicted"/>
<comment type="caution">
    <text evidence="2">The sequence shown here is derived from an EMBL/GenBank/DDBJ whole genome shotgun (WGS) entry which is preliminary data.</text>
</comment>
<evidence type="ECO:0000313" key="3">
    <source>
        <dbReference type="Proteomes" id="UP000292564"/>
    </source>
</evidence>
<organism evidence="2 3">
    <name type="scientific">Krasilnikovia cinnamomea</name>
    <dbReference type="NCBI Taxonomy" id="349313"/>
    <lineage>
        <taxon>Bacteria</taxon>
        <taxon>Bacillati</taxon>
        <taxon>Actinomycetota</taxon>
        <taxon>Actinomycetes</taxon>
        <taxon>Micromonosporales</taxon>
        <taxon>Micromonosporaceae</taxon>
        <taxon>Krasilnikovia</taxon>
    </lineage>
</organism>
<dbReference type="AlphaFoldDB" id="A0A4Q7ZDT6"/>
<evidence type="ECO:0000256" key="1">
    <source>
        <dbReference type="SAM" id="SignalP"/>
    </source>
</evidence>
<protein>
    <submittedName>
        <fullName evidence="2">Uncharacterized protein</fullName>
    </submittedName>
</protein>
<dbReference type="EMBL" id="SHKY01000001">
    <property type="protein sequence ID" value="RZU48852.1"/>
    <property type="molecule type" value="Genomic_DNA"/>
</dbReference>